<organism evidence="2 3">
    <name type="scientific">Streptomyces humicola</name>
    <dbReference type="NCBI Taxonomy" id="2953240"/>
    <lineage>
        <taxon>Bacteria</taxon>
        <taxon>Bacillati</taxon>
        <taxon>Actinomycetota</taxon>
        <taxon>Actinomycetes</taxon>
        <taxon>Kitasatosporales</taxon>
        <taxon>Streptomycetaceae</taxon>
        <taxon>Streptomyces</taxon>
    </lineage>
</organism>
<dbReference type="Proteomes" id="UP001057702">
    <property type="component" value="Unassembled WGS sequence"/>
</dbReference>
<reference evidence="2" key="1">
    <citation type="submission" date="2022-06" db="EMBL/GenBank/DDBJ databases">
        <title>Draft genome sequence of Streptomyces sp. RB6PN25 isolated from peat swamp forest in Thailand.</title>
        <authorList>
            <person name="Duangmal K."/>
            <person name="Klaysubun C."/>
        </authorList>
    </citation>
    <scope>NUCLEOTIDE SEQUENCE</scope>
    <source>
        <strain evidence="2">RB6PN25</strain>
    </source>
</reference>
<dbReference type="InterPro" id="IPR036249">
    <property type="entry name" value="Thioredoxin-like_sf"/>
</dbReference>
<gene>
    <name evidence="2" type="ORF">NGB36_01425</name>
</gene>
<dbReference type="SUPFAM" id="SSF52833">
    <property type="entry name" value="Thioredoxin-like"/>
    <property type="match status" value="1"/>
</dbReference>
<accession>A0ABT1PQR9</accession>
<dbReference type="EMBL" id="JANFNG010000001">
    <property type="protein sequence ID" value="MCQ4079300.1"/>
    <property type="molecule type" value="Genomic_DNA"/>
</dbReference>
<dbReference type="RefSeq" id="WP_255918151.1">
    <property type="nucleotide sequence ID" value="NZ_JANFNG010000001.1"/>
</dbReference>
<dbReference type="InterPro" id="IPR012336">
    <property type="entry name" value="Thioredoxin-like_fold"/>
</dbReference>
<comment type="caution">
    <text evidence="2">The sequence shown here is derived from an EMBL/GenBank/DDBJ whole genome shotgun (WGS) entry which is preliminary data.</text>
</comment>
<name>A0ABT1PQR9_9ACTN</name>
<feature type="domain" description="Thioredoxin-like fold" evidence="1">
    <location>
        <begin position="12"/>
        <end position="172"/>
    </location>
</feature>
<keyword evidence="3" id="KW-1185">Reference proteome</keyword>
<protein>
    <submittedName>
        <fullName evidence="2">DsbA family protein</fullName>
    </submittedName>
</protein>
<evidence type="ECO:0000313" key="2">
    <source>
        <dbReference type="EMBL" id="MCQ4079300.1"/>
    </source>
</evidence>
<evidence type="ECO:0000313" key="3">
    <source>
        <dbReference type="Proteomes" id="UP001057702"/>
    </source>
</evidence>
<dbReference type="Pfam" id="PF13462">
    <property type="entry name" value="Thioredoxin_4"/>
    <property type="match status" value="1"/>
</dbReference>
<proteinExistence type="predicted"/>
<dbReference type="Gene3D" id="3.40.30.10">
    <property type="entry name" value="Glutaredoxin"/>
    <property type="match status" value="1"/>
</dbReference>
<evidence type="ECO:0000259" key="1">
    <source>
        <dbReference type="Pfam" id="PF13462"/>
    </source>
</evidence>
<sequence length="194" mass="20576">MIPANTTGVGGATVYYGALDAPHVLQVFVELRDRASHRVAESLLDTIRQAADEGRFVVKFHFAATIDDTAGGSGSRRALGALAAASDVGQTQFLDYLGTLFASQPFPPVDDQFSDPSVLLSLAGAVNGLRSADFDRKVTDNTYAAWAGEVVGNFESFGVVGAPVVWYDEEVIPVVKIEGGPAITPQEFLAQLQE</sequence>